<dbReference type="Proteomes" id="UP000011082">
    <property type="component" value="Unassembled WGS sequence"/>
</dbReference>
<proteinExistence type="predicted"/>
<feature type="compositionally biased region" description="Polar residues" evidence="1">
    <location>
        <begin position="16"/>
        <end position="40"/>
    </location>
</feature>
<evidence type="ECO:0000256" key="1">
    <source>
        <dbReference type="SAM" id="MobiDB-lite"/>
    </source>
</evidence>
<protein>
    <submittedName>
        <fullName evidence="2">Uncharacterized protein</fullName>
    </submittedName>
</protein>
<sequence>MDIKEEKCRAKESEDQLNSVPDSTANSETLKQQGNSLENSNESKIDNDSFLNAEERTEESFHSENESVKKIKSNEECDINKQDTINTDRATCQSSGDIERGRKDRINNKSEESIKPYSSIFDREKTSCFSKNIFTEPGTSKVKKESTFLKMDLNKRIEEKKDNVKETGSDFIAKCKLAYFEDEEWTDVGWGEIHLKDGYFYFIRDFLKTVILKFCADKGHFKKEEACIVFKAKGKKSLGNSFEIVERKYKAEFENKKLIVEFLNKLP</sequence>
<dbReference type="InParanoid" id="L2GMJ1"/>
<accession>L2GMJ1</accession>
<dbReference type="OrthoDB" id="415706at2759"/>
<dbReference type="VEuPathDB" id="MicrosporidiaDB:VICG_01209"/>
<reference evidence="3" key="1">
    <citation type="submission" date="2011-05" db="EMBL/GenBank/DDBJ databases">
        <title>The genome sequence of Vittaforma corneae strain ATCC 50505.</title>
        <authorList>
            <consortium name="The Broad Institute Genome Sequencing Platform"/>
            <person name="Cuomo C."/>
            <person name="Didier E."/>
            <person name="Bowers L."/>
            <person name="Young S.K."/>
            <person name="Zeng Q."/>
            <person name="Gargeya S."/>
            <person name="Fitzgerald M."/>
            <person name="Haas B."/>
            <person name="Abouelleil A."/>
            <person name="Alvarado L."/>
            <person name="Arachchi H.M."/>
            <person name="Berlin A."/>
            <person name="Chapman S.B."/>
            <person name="Gearin G."/>
            <person name="Goldberg J."/>
            <person name="Griggs A."/>
            <person name="Gujja S."/>
            <person name="Hansen M."/>
            <person name="Heiman D."/>
            <person name="Howarth C."/>
            <person name="Larimer J."/>
            <person name="Lui A."/>
            <person name="MacDonald P.J.P."/>
            <person name="McCowen C."/>
            <person name="Montmayeur A."/>
            <person name="Murphy C."/>
            <person name="Neiman D."/>
            <person name="Pearson M."/>
            <person name="Priest M."/>
            <person name="Roberts A."/>
            <person name="Saif S."/>
            <person name="Shea T."/>
            <person name="Sisk P."/>
            <person name="Stolte C."/>
            <person name="Sykes S."/>
            <person name="Wortman J."/>
            <person name="Nusbaum C."/>
            <person name="Birren B."/>
        </authorList>
    </citation>
    <scope>NUCLEOTIDE SEQUENCE [LARGE SCALE GENOMIC DNA]</scope>
    <source>
        <strain evidence="3">ATCC 50505</strain>
    </source>
</reference>
<evidence type="ECO:0000313" key="3">
    <source>
        <dbReference type="Proteomes" id="UP000011082"/>
    </source>
</evidence>
<dbReference type="RefSeq" id="XP_007604655.1">
    <property type="nucleotide sequence ID" value="XM_007604593.1"/>
</dbReference>
<dbReference type="HOGENOM" id="CLU_1042819_0_0_1"/>
<gene>
    <name evidence="2" type="ORF">VICG_01209</name>
</gene>
<feature type="compositionally biased region" description="Basic and acidic residues" evidence="1">
    <location>
        <begin position="41"/>
        <end position="73"/>
    </location>
</feature>
<dbReference type="AlphaFoldDB" id="L2GMJ1"/>
<feature type="compositionally biased region" description="Basic and acidic residues" evidence="1">
    <location>
        <begin position="1"/>
        <end position="14"/>
    </location>
</feature>
<evidence type="ECO:0000313" key="2">
    <source>
        <dbReference type="EMBL" id="ELA41705.1"/>
    </source>
</evidence>
<keyword evidence="3" id="KW-1185">Reference proteome</keyword>
<name>L2GMJ1_VITCO</name>
<dbReference type="GeneID" id="19881920"/>
<feature type="region of interest" description="Disordered" evidence="1">
    <location>
        <begin position="1"/>
        <end position="73"/>
    </location>
</feature>
<dbReference type="EMBL" id="JH370139">
    <property type="protein sequence ID" value="ELA41705.1"/>
    <property type="molecule type" value="Genomic_DNA"/>
</dbReference>
<organism evidence="2 3">
    <name type="scientific">Vittaforma corneae (strain ATCC 50505)</name>
    <name type="common">Microsporidian parasite</name>
    <name type="synonym">Nosema corneum</name>
    <dbReference type="NCBI Taxonomy" id="993615"/>
    <lineage>
        <taxon>Eukaryota</taxon>
        <taxon>Fungi</taxon>
        <taxon>Fungi incertae sedis</taxon>
        <taxon>Microsporidia</taxon>
        <taxon>Nosematidae</taxon>
        <taxon>Vittaforma</taxon>
    </lineage>
</organism>